<evidence type="ECO:0000313" key="2">
    <source>
        <dbReference type="Proteomes" id="UP000801428"/>
    </source>
</evidence>
<organism evidence="1 2">
    <name type="scientific">Curvularia kusanoi</name>
    <name type="common">Cochliobolus kusanoi</name>
    <dbReference type="NCBI Taxonomy" id="90978"/>
    <lineage>
        <taxon>Eukaryota</taxon>
        <taxon>Fungi</taxon>
        <taxon>Dikarya</taxon>
        <taxon>Ascomycota</taxon>
        <taxon>Pezizomycotina</taxon>
        <taxon>Dothideomycetes</taxon>
        <taxon>Pleosporomycetidae</taxon>
        <taxon>Pleosporales</taxon>
        <taxon>Pleosporineae</taxon>
        <taxon>Pleosporaceae</taxon>
        <taxon>Curvularia</taxon>
    </lineage>
</organism>
<proteinExistence type="predicted"/>
<name>A0A9P4T939_CURKU</name>
<protein>
    <submittedName>
        <fullName evidence="1">Uncharacterized protein</fullName>
    </submittedName>
</protein>
<keyword evidence="2" id="KW-1185">Reference proteome</keyword>
<dbReference type="OrthoDB" id="4851849at2759"/>
<evidence type="ECO:0000313" key="1">
    <source>
        <dbReference type="EMBL" id="KAF2998447.1"/>
    </source>
</evidence>
<dbReference type="Proteomes" id="UP000801428">
    <property type="component" value="Unassembled WGS sequence"/>
</dbReference>
<comment type="caution">
    <text evidence="1">The sequence shown here is derived from an EMBL/GenBank/DDBJ whole genome shotgun (WGS) entry which is preliminary data.</text>
</comment>
<accession>A0A9P4T939</accession>
<reference evidence="1" key="1">
    <citation type="submission" date="2019-04" db="EMBL/GenBank/DDBJ databases">
        <title>Sequencing of skin fungus with MAO and IRED activity.</title>
        <authorList>
            <person name="Marsaioli A.J."/>
            <person name="Bonatto J.M.C."/>
            <person name="Reis Junior O."/>
        </authorList>
    </citation>
    <scope>NUCLEOTIDE SEQUENCE</scope>
    <source>
        <strain evidence="1">30M1</strain>
    </source>
</reference>
<sequence>MATFRTRMSHGKVYPLWTFPPIPAAAESSFGFSVTSALVQTYRSVDNMLSTDTIPLQPAVAESSAGMCNSVVSSGTFPSKLKSQHLARGRSADSHNLMERQDEEEYTFGVKVKMIQVLRVPADGTEPKVEPIAFHSQPPESKHKIPEFGSCLVPDFREFWASYHVDRKFREVSIANQPIKEIEGTYWIYRNCNTDLSENRYIKQILGIDHVDISRRFYYGDIFIVRVKEDPKTFMYTMHNIRRASSQELIMTLKRVFQEEWDNSFLESELQADQYFEGQRLKQEADMEILYQRIQESG</sequence>
<gene>
    <name evidence="1" type="ORF">E8E13_000962</name>
</gene>
<dbReference type="EMBL" id="SWKU01000019">
    <property type="protein sequence ID" value="KAF2998447.1"/>
    <property type="molecule type" value="Genomic_DNA"/>
</dbReference>
<dbReference type="AlphaFoldDB" id="A0A9P4T939"/>